<comment type="caution">
    <text evidence="3">The sequence shown here is derived from an EMBL/GenBank/DDBJ whole genome shotgun (WGS) entry which is preliminary data.</text>
</comment>
<dbReference type="InterPro" id="IPR016181">
    <property type="entry name" value="Acyl_CoA_acyltransferase"/>
</dbReference>
<keyword evidence="3" id="KW-0808">Transferase</keyword>
<dbReference type="GO" id="GO:0016747">
    <property type="term" value="F:acyltransferase activity, transferring groups other than amino-acyl groups"/>
    <property type="evidence" value="ECO:0007669"/>
    <property type="project" value="InterPro"/>
</dbReference>
<reference evidence="3 4" key="1">
    <citation type="submission" date="2016-09" db="EMBL/GenBank/DDBJ databases">
        <title>Rhizobium oryziradicis sp. nov., isolated from the root of rice.</title>
        <authorList>
            <person name="Zhao J."/>
            <person name="Zhang X."/>
        </authorList>
    </citation>
    <scope>NUCLEOTIDE SEQUENCE [LARGE SCALE GENOMIC DNA]</scope>
    <source>
        <strain evidence="3 4">14971</strain>
    </source>
</reference>
<dbReference type="RefSeq" id="WP_075617075.1">
    <property type="nucleotide sequence ID" value="NZ_JACIED010000003.1"/>
</dbReference>
<dbReference type="SUPFAM" id="SSF55729">
    <property type="entry name" value="Acyl-CoA N-acyltransferases (Nat)"/>
    <property type="match status" value="1"/>
</dbReference>
<sequence length="179" mass="19840">MSHMDQSAFISPEFIIRAATEAWEVAGALRLRHQVFVEEQKIFAEHDRDAVDEIALPLVAIATVAAEPSDVVGTVRIHQSSSGIWWGSRLAVAPDYRRVGRLGAELIRLAVSTANGVGCHEFNAHVQMQNVPLFRRLHWEALGQVDLHGVPHMRMQAALSYYPAIGNPATGWSARARRE</sequence>
<protein>
    <submittedName>
        <fullName evidence="3">Histone acetyltransferase</fullName>
    </submittedName>
    <submittedName>
        <fullName evidence="2">Putative N-acetyltransferase (TIGR04045 family)</fullName>
    </submittedName>
</protein>
<gene>
    <name evidence="3" type="ORF">BJF91_10250</name>
    <name evidence="2" type="ORF">GGQ71_002341</name>
</gene>
<dbReference type="CDD" id="cd04301">
    <property type="entry name" value="NAT_SF"/>
    <property type="match status" value="1"/>
</dbReference>
<evidence type="ECO:0000313" key="5">
    <source>
        <dbReference type="Proteomes" id="UP000544107"/>
    </source>
</evidence>
<evidence type="ECO:0000313" key="2">
    <source>
        <dbReference type="EMBL" id="MBB4008061.1"/>
    </source>
</evidence>
<dbReference type="EMBL" id="JACIED010000003">
    <property type="protein sequence ID" value="MBB4008061.1"/>
    <property type="molecule type" value="Genomic_DNA"/>
</dbReference>
<dbReference type="PROSITE" id="PS51186">
    <property type="entry name" value="GNAT"/>
    <property type="match status" value="1"/>
</dbReference>
<dbReference type="InterPro" id="IPR024035">
    <property type="entry name" value="MSMEG_0567_GNAT"/>
</dbReference>
<dbReference type="Pfam" id="PF00583">
    <property type="entry name" value="Acetyltransf_1"/>
    <property type="match status" value="1"/>
</dbReference>
<evidence type="ECO:0000259" key="1">
    <source>
        <dbReference type="PROSITE" id="PS51186"/>
    </source>
</evidence>
<evidence type="ECO:0000313" key="3">
    <source>
        <dbReference type="EMBL" id="OLP47077.1"/>
    </source>
</evidence>
<dbReference type="STRING" id="887144.BJF91_10250"/>
<dbReference type="Gene3D" id="3.40.630.30">
    <property type="match status" value="1"/>
</dbReference>
<dbReference type="EMBL" id="MKIN01000028">
    <property type="protein sequence ID" value="OLP47077.1"/>
    <property type="molecule type" value="Genomic_DNA"/>
</dbReference>
<accession>A0A1Q8ZYK5</accession>
<dbReference type="AlphaFoldDB" id="A0A1Q8ZYK5"/>
<keyword evidence="4" id="KW-1185">Reference proteome</keyword>
<dbReference type="OrthoDB" id="9796171at2"/>
<proteinExistence type="predicted"/>
<dbReference type="NCBIfam" id="TIGR04045">
    <property type="entry name" value="MSMEG_0567_GNAT"/>
    <property type="match status" value="1"/>
</dbReference>
<dbReference type="InterPro" id="IPR000182">
    <property type="entry name" value="GNAT_dom"/>
</dbReference>
<feature type="domain" description="N-acetyltransferase" evidence="1">
    <location>
        <begin position="14"/>
        <end position="160"/>
    </location>
</feature>
<reference evidence="2 5" key="2">
    <citation type="submission" date="2020-08" db="EMBL/GenBank/DDBJ databases">
        <title>Genomic Encyclopedia of Type Strains, Phase IV (KMG-IV): sequencing the most valuable type-strain genomes for metagenomic binning, comparative biology and taxonomic classification.</title>
        <authorList>
            <person name="Goeker M."/>
        </authorList>
    </citation>
    <scope>NUCLEOTIDE SEQUENCE [LARGE SCALE GENOMIC DNA]</scope>
    <source>
        <strain evidence="2 5">DSM 100021</strain>
    </source>
</reference>
<evidence type="ECO:0000313" key="4">
    <source>
        <dbReference type="Proteomes" id="UP000185598"/>
    </source>
</evidence>
<dbReference type="Proteomes" id="UP000185598">
    <property type="component" value="Unassembled WGS sequence"/>
</dbReference>
<dbReference type="Proteomes" id="UP000544107">
    <property type="component" value="Unassembled WGS sequence"/>
</dbReference>
<name>A0A1Q8ZYK5_9HYPH</name>
<organism evidence="3 4">
    <name type="scientific">Allorhizobium taibaishanense</name>
    <dbReference type="NCBI Taxonomy" id="887144"/>
    <lineage>
        <taxon>Bacteria</taxon>
        <taxon>Pseudomonadati</taxon>
        <taxon>Pseudomonadota</taxon>
        <taxon>Alphaproteobacteria</taxon>
        <taxon>Hyphomicrobiales</taxon>
        <taxon>Rhizobiaceae</taxon>
        <taxon>Rhizobium/Agrobacterium group</taxon>
        <taxon>Allorhizobium</taxon>
    </lineage>
</organism>